<dbReference type="SMART" id="SM00054">
    <property type="entry name" value="EFh"/>
    <property type="match status" value="4"/>
</dbReference>
<evidence type="ECO:0000256" key="3">
    <source>
        <dbReference type="ARBA" id="ARBA00022837"/>
    </source>
</evidence>
<organism evidence="5 6">
    <name type="scientific">Gregarina niphandrodes</name>
    <name type="common">Septate eugregarine</name>
    <dbReference type="NCBI Taxonomy" id="110365"/>
    <lineage>
        <taxon>Eukaryota</taxon>
        <taxon>Sar</taxon>
        <taxon>Alveolata</taxon>
        <taxon>Apicomplexa</taxon>
        <taxon>Conoidasida</taxon>
        <taxon>Gregarinasina</taxon>
        <taxon>Eugregarinorida</taxon>
        <taxon>Gregarinidae</taxon>
        <taxon>Gregarina</taxon>
    </lineage>
</organism>
<feature type="domain" description="EF-hand" evidence="4">
    <location>
        <begin position="199"/>
        <end position="234"/>
    </location>
</feature>
<dbReference type="EMBL" id="AFNH02000260">
    <property type="protein sequence ID" value="EZG78637.1"/>
    <property type="molecule type" value="Genomic_DNA"/>
</dbReference>
<gene>
    <name evidence="5" type="ORF">GNI_033920</name>
</gene>
<dbReference type="GeneID" id="22911348"/>
<evidence type="ECO:0000313" key="5">
    <source>
        <dbReference type="EMBL" id="EZG78637.1"/>
    </source>
</evidence>
<evidence type="ECO:0000313" key="6">
    <source>
        <dbReference type="Proteomes" id="UP000019763"/>
    </source>
</evidence>
<dbReference type="AlphaFoldDB" id="A0A023BAU5"/>
<dbReference type="InterPro" id="IPR002048">
    <property type="entry name" value="EF_hand_dom"/>
</dbReference>
<dbReference type="PROSITE" id="PS00018">
    <property type="entry name" value="EF_HAND_1"/>
    <property type="match status" value="2"/>
</dbReference>
<dbReference type="RefSeq" id="XP_011129228.1">
    <property type="nucleotide sequence ID" value="XM_011130926.1"/>
</dbReference>
<dbReference type="FunFam" id="1.10.238.10:FF:000001">
    <property type="entry name" value="Calmodulin 1"/>
    <property type="match status" value="1"/>
</dbReference>
<dbReference type="VEuPathDB" id="CryptoDB:GNI_033920"/>
<protein>
    <submittedName>
        <fullName evidence="5">Calcineurin B subunit</fullName>
    </submittedName>
</protein>
<dbReference type="eggNOG" id="KOG0034">
    <property type="taxonomic scope" value="Eukaryota"/>
</dbReference>
<reference evidence="5" key="1">
    <citation type="submission" date="2013-12" db="EMBL/GenBank/DDBJ databases">
        <authorList>
            <person name="Omoto C.K."/>
            <person name="Sibley D."/>
            <person name="Venepally P."/>
            <person name="Hadjithomas M."/>
            <person name="Karamycheva S."/>
            <person name="Brunk B."/>
            <person name="Roos D."/>
            <person name="Caler E."/>
            <person name="Lorenzi H."/>
        </authorList>
    </citation>
    <scope>NUCLEOTIDE SEQUENCE</scope>
</reference>
<feature type="domain" description="EF-hand" evidence="4">
    <location>
        <begin position="121"/>
        <end position="156"/>
    </location>
</feature>
<evidence type="ECO:0000256" key="1">
    <source>
        <dbReference type="ARBA" id="ARBA00022723"/>
    </source>
</evidence>
<accession>A0A023BAU5</accession>
<dbReference type="PRINTS" id="PR00450">
    <property type="entry name" value="RECOVERIN"/>
</dbReference>
<dbReference type="InterPro" id="IPR018247">
    <property type="entry name" value="EF_Hand_1_Ca_BS"/>
</dbReference>
<comment type="caution">
    <text evidence="5">The sequence shown here is derived from an EMBL/GenBank/DDBJ whole genome shotgun (WGS) entry which is preliminary data.</text>
</comment>
<sequence length="241" mass="26889">MTNISLAAMCLCAKYTWDHAAMNEDVYLTGHLGSAIGLSDYCSKSTNYSSQTNNKDVDQVVNVMSINAQGQLTPAEQKALLQSAKFTEKDIRRIYRRFKALDTNNNGELDPHELFDVPEIADNPLVKRVISVFDTNGDGKVSFTEFMVGLAKLTTGTDEYQKTKFAFDIYDVTKDGYISNGELFTVMKTMVGNNLTDQQLQQLVDRTMLQADRDGDGLISFAEFQDVVAHVDIPDKLKIDV</sequence>
<feature type="domain" description="EF-hand" evidence="4">
    <location>
        <begin position="158"/>
        <end position="193"/>
    </location>
</feature>
<dbReference type="SUPFAM" id="SSF47473">
    <property type="entry name" value="EF-hand"/>
    <property type="match status" value="1"/>
</dbReference>
<dbReference type="Pfam" id="PF13499">
    <property type="entry name" value="EF-hand_7"/>
    <property type="match status" value="2"/>
</dbReference>
<dbReference type="PANTHER" id="PTHR45942">
    <property type="entry name" value="PROTEIN PHOSPATASE 3 REGULATORY SUBUNIT B ALPHA ISOFORM TYPE 1"/>
    <property type="match status" value="1"/>
</dbReference>
<keyword evidence="2" id="KW-0677">Repeat</keyword>
<evidence type="ECO:0000259" key="4">
    <source>
        <dbReference type="PROSITE" id="PS50222"/>
    </source>
</evidence>
<evidence type="ECO:0000256" key="2">
    <source>
        <dbReference type="ARBA" id="ARBA00022737"/>
    </source>
</evidence>
<dbReference type="InterPro" id="IPR011992">
    <property type="entry name" value="EF-hand-dom_pair"/>
</dbReference>
<dbReference type="GO" id="GO:0005509">
    <property type="term" value="F:calcium ion binding"/>
    <property type="evidence" value="ECO:0007669"/>
    <property type="project" value="InterPro"/>
</dbReference>
<dbReference type="OrthoDB" id="191686at2759"/>
<keyword evidence="6" id="KW-1185">Reference proteome</keyword>
<dbReference type="Proteomes" id="UP000019763">
    <property type="component" value="Unassembled WGS sequence"/>
</dbReference>
<dbReference type="PROSITE" id="PS50222">
    <property type="entry name" value="EF_HAND_2"/>
    <property type="match status" value="3"/>
</dbReference>
<dbReference type="Gene3D" id="1.10.238.10">
    <property type="entry name" value="EF-hand"/>
    <property type="match status" value="1"/>
</dbReference>
<keyword evidence="3" id="KW-0106">Calcium</keyword>
<name>A0A023BAU5_GRENI</name>
<proteinExistence type="predicted"/>
<keyword evidence="1" id="KW-0479">Metal-binding</keyword>